<name>A0A9K3GJJ6_9EUKA</name>
<proteinExistence type="predicted"/>
<dbReference type="AlphaFoldDB" id="A0A9K3GJJ6"/>
<evidence type="ECO:0000313" key="1">
    <source>
        <dbReference type="EMBL" id="GIQ84645.1"/>
    </source>
</evidence>
<keyword evidence="2" id="KW-1185">Reference proteome</keyword>
<accession>A0A9K3GJJ6</accession>
<dbReference type="EMBL" id="BDIP01001557">
    <property type="protein sequence ID" value="GIQ84645.1"/>
    <property type="molecule type" value="Genomic_DNA"/>
</dbReference>
<comment type="caution">
    <text evidence="1">The sequence shown here is derived from an EMBL/GenBank/DDBJ whole genome shotgun (WGS) entry which is preliminary data.</text>
</comment>
<gene>
    <name evidence="1" type="ORF">KIPB_006181</name>
</gene>
<reference evidence="1 2" key="1">
    <citation type="journal article" date="2018" name="PLoS ONE">
        <title>The draft genome of Kipferlia bialata reveals reductive genome evolution in fornicate parasites.</title>
        <authorList>
            <person name="Tanifuji G."/>
            <person name="Takabayashi S."/>
            <person name="Kume K."/>
            <person name="Takagi M."/>
            <person name="Nakayama T."/>
            <person name="Kamikawa R."/>
            <person name="Inagaki Y."/>
            <person name="Hashimoto T."/>
        </authorList>
    </citation>
    <scope>NUCLEOTIDE SEQUENCE [LARGE SCALE GENOMIC DNA]</scope>
    <source>
        <strain evidence="1">NY0173</strain>
    </source>
</reference>
<evidence type="ECO:0000313" key="2">
    <source>
        <dbReference type="Proteomes" id="UP000265618"/>
    </source>
</evidence>
<sequence>MGGAVSRDFIDDVISAEGALFLDSGLKGSVTSRNVKTGNKYSSYRVKSTPKGTLVITPNRLVLTFGKNPFLDMKNWTVSKLPQAFEFDDSTCTVTITIQLEDYSPVNSGEMSFKGHVRNYAQLKHIISNPPLPPAM</sequence>
<organism evidence="1 2">
    <name type="scientific">Kipferlia bialata</name>
    <dbReference type="NCBI Taxonomy" id="797122"/>
    <lineage>
        <taxon>Eukaryota</taxon>
        <taxon>Metamonada</taxon>
        <taxon>Carpediemonas-like organisms</taxon>
        <taxon>Kipferlia</taxon>
    </lineage>
</organism>
<protein>
    <submittedName>
        <fullName evidence="1">Uncharacterized protein</fullName>
    </submittedName>
</protein>
<dbReference type="Proteomes" id="UP000265618">
    <property type="component" value="Unassembled WGS sequence"/>
</dbReference>